<proteinExistence type="inferred from homology"/>
<dbReference type="InterPro" id="IPR000805">
    <property type="entry name" value="Glyco_hydro_26"/>
</dbReference>
<comment type="caution">
    <text evidence="7">The sequence shown here is derived from an EMBL/GenBank/DDBJ whole genome shotgun (WGS) entry which is preliminary data.</text>
</comment>
<dbReference type="PANTHER" id="PTHR40079:SF4">
    <property type="entry name" value="GH26 DOMAIN-CONTAINING PROTEIN-RELATED"/>
    <property type="match status" value="1"/>
</dbReference>
<evidence type="ECO:0000256" key="3">
    <source>
        <dbReference type="ARBA" id="ARBA00023295"/>
    </source>
</evidence>
<evidence type="ECO:0000313" key="8">
    <source>
        <dbReference type="Proteomes" id="UP000664369"/>
    </source>
</evidence>
<dbReference type="Gene3D" id="3.20.20.80">
    <property type="entry name" value="Glycosidases"/>
    <property type="match status" value="1"/>
</dbReference>
<dbReference type="PRINTS" id="PR00739">
    <property type="entry name" value="GLHYDRLASE26"/>
</dbReference>
<keyword evidence="8" id="KW-1185">Reference proteome</keyword>
<accession>A0ABS3QIU5</accession>
<dbReference type="RefSeq" id="WP_208176862.1">
    <property type="nucleotide sequence ID" value="NZ_JAGETZ010000010.1"/>
</dbReference>
<keyword evidence="2 4" id="KW-0378">Hydrolase</keyword>
<sequence>MASSFFKYFLFATLGLATNAAAQSAKVLPYLNSISGTKTLAGQHNKEPNAEPTKWTDFIRKTTGKYPALWSGDFLFQQENIDNRWKMIKQARKQYRKGAVVNIMWHACPPGPGEPCAWDPGLLNQLLTDAQWQELTTDGTPLNKAWKARMDGIAVYLQYLKDHNVEVLFRPLHEMNQGKFWWGGRPGPNGTARLYQITHDYLQKTKGLTNLIWVWDMQDMSRDFAQYNPGEAYWDVFAFDVYDQGYDKSWYDYILPIVGAKPIAIGECATLPTPEILAAQPRWTFFMSWAELVQEKNSVEAIKRIYDAPQVLTRDELPKW</sequence>
<name>A0ABS3QIU5_9BACT</name>
<feature type="active site" description="Proton donor" evidence="4">
    <location>
        <position position="174"/>
    </location>
</feature>
<dbReference type="Pfam" id="PF02156">
    <property type="entry name" value="Glyco_hydro_26"/>
    <property type="match status" value="1"/>
</dbReference>
<feature type="chain" id="PRO_5047211813" description="GH26 domain-containing protein" evidence="5">
    <location>
        <begin position="23"/>
        <end position="320"/>
    </location>
</feature>
<dbReference type="SUPFAM" id="SSF51445">
    <property type="entry name" value="(Trans)glycosidases"/>
    <property type="match status" value="1"/>
</dbReference>
<gene>
    <name evidence="7" type="ORF">J4E00_19035</name>
</gene>
<evidence type="ECO:0000256" key="1">
    <source>
        <dbReference type="ARBA" id="ARBA00007754"/>
    </source>
</evidence>
<dbReference type="InterPro" id="IPR017853">
    <property type="entry name" value="GH"/>
</dbReference>
<dbReference type="PANTHER" id="PTHR40079">
    <property type="entry name" value="MANNAN ENDO-1,4-BETA-MANNOSIDASE E-RELATED"/>
    <property type="match status" value="1"/>
</dbReference>
<reference evidence="7 8" key="1">
    <citation type="submission" date="2021-03" db="EMBL/GenBank/DDBJ databases">
        <authorList>
            <person name="Kim M.K."/>
        </authorList>
    </citation>
    <scope>NUCLEOTIDE SEQUENCE [LARGE SCALE GENOMIC DNA]</scope>
    <source>
        <strain evidence="7 8">BT442</strain>
    </source>
</reference>
<evidence type="ECO:0000256" key="2">
    <source>
        <dbReference type="ARBA" id="ARBA00022801"/>
    </source>
</evidence>
<evidence type="ECO:0000256" key="4">
    <source>
        <dbReference type="PROSITE-ProRule" id="PRU01100"/>
    </source>
</evidence>
<keyword evidence="3 4" id="KW-0326">Glycosidase</keyword>
<dbReference type="Proteomes" id="UP000664369">
    <property type="component" value="Unassembled WGS sequence"/>
</dbReference>
<feature type="signal peptide" evidence="5">
    <location>
        <begin position="1"/>
        <end position="22"/>
    </location>
</feature>
<keyword evidence="5" id="KW-0732">Signal</keyword>
<feature type="active site" description="Nucleophile" evidence="4">
    <location>
        <position position="267"/>
    </location>
</feature>
<evidence type="ECO:0000256" key="5">
    <source>
        <dbReference type="SAM" id="SignalP"/>
    </source>
</evidence>
<dbReference type="PROSITE" id="PS51764">
    <property type="entry name" value="GH26"/>
    <property type="match status" value="1"/>
</dbReference>
<feature type="domain" description="GH26" evidence="6">
    <location>
        <begin position="22"/>
        <end position="315"/>
    </location>
</feature>
<comment type="similarity">
    <text evidence="1 4">Belongs to the glycosyl hydrolase 26 family.</text>
</comment>
<evidence type="ECO:0000313" key="7">
    <source>
        <dbReference type="EMBL" id="MBO2011165.1"/>
    </source>
</evidence>
<protein>
    <recommendedName>
        <fullName evidence="6">GH26 domain-containing protein</fullName>
    </recommendedName>
</protein>
<evidence type="ECO:0000259" key="6">
    <source>
        <dbReference type="PROSITE" id="PS51764"/>
    </source>
</evidence>
<dbReference type="EMBL" id="JAGETZ010000010">
    <property type="protein sequence ID" value="MBO2011165.1"/>
    <property type="molecule type" value="Genomic_DNA"/>
</dbReference>
<organism evidence="7 8">
    <name type="scientific">Hymenobacter negativus</name>
    <dbReference type="NCBI Taxonomy" id="2795026"/>
    <lineage>
        <taxon>Bacteria</taxon>
        <taxon>Pseudomonadati</taxon>
        <taxon>Bacteroidota</taxon>
        <taxon>Cytophagia</taxon>
        <taxon>Cytophagales</taxon>
        <taxon>Hymenobacteraceae</taxon>
        <taxon>Hymenobacter</taxon>
    </lineage>
</organism>
<dbReference type="InterPro" id="IPR022790">
    <property type="entry name" value="GH26_dom"/>
</dbReference>